<evidence type="ECO:0000256" key="9">
    <source>
        <dbReference type="ARBA" id="ARBA00022989"/>
    </source>
</evidence>
<dbReference type="SUPFAM" id="SSF55604">
    <property type="entry name" value="Glucose permease domain IIB"/>
    <property type="match status" value="1"/>
</dbReference>
<evidence type="ECO:0000256" key="5">
    <source>
        <dbReference type="ARBA" id="ARBA00022679"/>
    </source>
</evidence>
<keyword evidence="3" id="KW-1003">Cell membrane</keyword>
<dbReference type="RefSeq" id="WP_118900651.1">
    <property type="nucleotide sequence ID" value="NZ_QOCR01000002.1"/>
</dbReference>
<dbReference type="SUPFAM" id="SSF51261">
    <property type="entry name" value="Duplicated hybrid motif"/>
    <property type="match status" value="1"/>
</dbReference>
<dbReference type="Pfam" id="PF00358">
    <property type="entry name" value="PTS_EIIA_1"/>
    <property type="match status" value="1"/>
</dbReference>
<keyword evidence="5" id="KW-0808">Transferase</keyword>
<dbReference type="PROSITE" id="PS51093">
    <property type="entry name" value="PTS_EIIA_TYPE_1"/>
    <property type="match status" value="1"/>
</dbReference>
<feature type="transmembrane region" description="Helical" evidence="17">
    <location>
        <begin position="338"/>
        <end position="359"/>
    </location>
</feature>
<evidence type="ECO:0000256" key="2">
    <source>
        <dbReference type="ARBA" id="ARBA00022448"/>
    </source>
</evidence>
<feature type="transmembrane region" description="Helical" evidence="17">
    <location>
        <begin position="371"/>
        <end position="390"/>
    </location>
</feature>
<keyword evidence="7 17" id="KW-0812">Transmembrane</keyword>
<accession>A0A3R6VAC3</accession>
<feature type="domain" description="PTS EIIA type-1" evidence="18">
    <location>
        <begin position="526"/>
        <end position="630"/>
    </location>
</feature>
<dbReference type="GO" id="GO:0015771">
    <property type="term" value="P:trehalose transport"/>
    <property type="evidence" value="ECO:0007669"/>
    <property type="project" value="TreeGrafter"/>
</dbReference>
<feature type="transmembrane region" description="Helical" evidence="17">
    <location>
        <begin position="396"/>
        <end position="414"/>
    </location>
</feature>
<evidence type="ECO:0000256" key="15">
    <source>
        <dbReference type="ARBA" id="ARBA00081008"/>
    </source>
</evidence>
<evidence type="ECO:0000256" key="10">
    <source>
        <dbReference type="ARBA" id="ARBA00023136"/>
    </source>
</evidence>
<evidence type="ECO:0000313" key="21">
    <source>
        <dbReference type="EMBL" id="RHW51201.1"/>
    </source>
</evidence>
<comment type="subcellular location">
    <subcellularLocation>
        <location evidence="1">Cell membrane</location>
        <topology evidence="1">Multi-pass membrane protein</topology>
    </subcellularLocation>
</comment>
<keyword evidence="4" id="KW-0762">Sugar transport</keyword>
<evidence type="ECO:0000259" key="19">
    <source>
        <dbReference type="PROSITE" id="PS51098"/>
    </source>
</evidence>
<comment type="catalytic activity">
    <reaction evidence="13">
        <text>N(pros)-phospho-L-histidyl-[protein](out) + sucrose = sucrose 6(G)-phosphate(in) + L-histidyl-[protein]</text>
        <dbReference type="Rhea" id="RHEA:49236"/>
        <dbReference type="Rhea" id="RHEA-COMP:9745"/>
        <dbReference type="Rhea" id="RHEA-COMP:9746"/>
        <dbReference type="ChEBI" id="CHEBI:17992"/>
        <dbReference type="ChEBI" id="CHEBI:29979"/>
        <dbReference type="ChEBI" id="CHEBI:64837"/>
        <dbReference type="ChEBI" id="CHEBI:91002"/>
        <dbReference type="EC" id="2.7.1.211"/>
    </reaction>
</comment>
<feature type="active site" description="Phosphocysteine intermediate; for EIIB activity" evidence="16">
    <location>
        <position position="26"/>
    </location>
</feature>
<keyword evidence="9 17" id="KW-1133">Transmembrane helix</keyword>
<evidence type="ECO:0000259" key="20">
    <source>
        <dbReference type="PROSITE" id="PS51103"/>
    </source>
</evidence>
<evidence type="ECO:0000256" key="3">
    <source>
        <dbReference type="ARBA" id="ARBA00022475"/>
    </source>
</evidence>
<dbReference type="PROSITE" id="PS51098">
    <property type="entry name" value="PTS_EIIB_TYPE_1"/>
    <property type="match status" value="1"/>
</dbReference>
<dbReference type="FunFam" id="2.70.70.10:FF:000001">
    <property type="entry name" value="PTS system glucose-specific IIA component"/>
    <property type="match status" value="1"/>
</dbReference>
<keyword evidence="6" id="KW-0598">Phosphotransferase system</keyword>
<dbReference type="Proteomes" id="UP000284109">
    <property type="component" value="Unassembled WGS sequence"/>
</dbReference>
<dbReference type="InterPro" id="IPR001127">
    <property type="entry name" value="PTS_EIIA_1_perm"/>
</dbReference>
<comment type="function">
    <text evidence="12">The phosphoenolpyruvate-dependent sugar phosphotransferase system (sugar PTS), a major carbohydrate active transport system, catalyzes the phosphorylation of incoming sugar substrates concomitantly with their translocation across the cell membrane. This system is involved in sucrose transport.</text>
</comment>
<comment type="caution">
    <text evidence="21">The sequence shown here is derived from an EMBL/GenBank/DDBJ whole genome shotgun (WGS) entry which is preliminary data.</text>
</comment>
<dbReference type="EC" id="2.7.1.211" evidence="11"/>
<evidence type="ECO:0000256" key="6">
    <source>
        <dbReference type="ARBA" id="ARBA00022683"/>
    </source>
</evidence>
<dbReference type="InterPro" id="IPR001996">
    <property type="entry name" value="PTS_IIB_1"/>
</dbReference>
<dbReference type="Gene3D" id="3.30.1360.60">
    <property type="entry name" value="Glucose permease domain IIB"/>
    <property type="match status" value="1"/>
</dbReference>
<dbReference type="GO" id="GO:0016301">
    <property type="term" value="F:kinase activity"/>
    <property type="evidence" value="ECO:0007669"/>
    <property type="project" value="UniProtKB-KW"/>
</dbReference>
<dbReference type="InterPro" id="IPR036878">
    <property type="entry name" value="Glu_permease_IIB"/>
</dbReference>
<organism evidence="21 22">
    <name type="scientific">Bombilactobacillus bombi</name>
    <dbReference type="NCBI Taxonomy" id="1303590"/>
    <lineage>
        <taxon>Bacteria</taxon>
        <taxon>Bacillati</taxon>
        <taxon>Bacillota</taxon>
        <taxon>Bacilli</taxon>
        <taxon>Lactobacillales</taxon>
        <taxon>Lactobacillaceae</taxon>
        <taxon>Bombilactobacillus</taxon>
    </lineage>
</organism>
<dbReference type="EMBL" id="QOCR01000002">
    <property type="protein sequence ID" value="RHW51201.1"/>
    <property type="molecule type" value="Genomic_DNA"/>
</dbReference>
<dbReference type="GO" id="GO:0008982">
    <property type="term" value="F:protein-N(PI)-phosphohistidine-sugar phosphotransferase activity"/>
    <property type="evidence" value="ECO:0007669"/>
    <property type="project" value="InterPro"/>
</dbReference>
<dbReference type="FunFam" id="3.30.1360.60:FF:000001">
    <property type="entry name" value="PTS system glucose-specific IIBC component PtsG"/>
    <property type="match status" value="1"/>
</dbReference>
<sequence length="655" mass="69806">MAYEELSKNIIKNVGGKDNVASVVHCTTRLRFKLKDEKKADDSAMKATDGVISVVKSGGQYQVVIGNNVADVYDTLIKVGGFSDGGSVPDDYVDKSNMSILDKFIDLVSSIFSPILGPLSAAGMIKGFNAMFVAFGWLKATDGTYIILNAIGDGLFYFLPVILGISAAKKFKVDIILGSAIGAALVYPTIVSLNSSKNVLFTLFKGTFFQSQIHTTFLKIPVIMMNYTSSVIPIIAAMWFASKVQKVARRVIPDVVKTFLVPFVVLLITVPITFLVIGPLSTWLGSLISAICVGIYNLSPILAGLVLGGFWQVLVMFGLHWALVAIGMSNIATQGFDIILPLMIGTTFAQTGVVIAMFLQTKNEKTKGLTIPAIISGIFGVTEPAIYGLTLPRKKPFILSCIGGAVGGGIVGLFKSKIWMMGGMGIFNIPAFIGKNGLDMPFYGMLIAIVVSLILGFLLQIIFGKKSVDEPLDAEAVETAGATSTQADSMSHNNATVVEPEINYNQSTKLASPLTGTIVPLADIKDEVFSSGAMGQGVAIEPSVGEVVAPADATVQMVFPTGHAVGLTTDDGAEILIHIGMDTVQLDGKGFETLVKKGDHVTAGQLLVKFDIDTIKDAKLEVTTPIIITNTKNYHEVKTVATGKINQKDELLELK</sequence>
<dbReference type="PROSITE" id="PS51103">
    <property type="entry name" value="PTS_EIIC_TYPE_1"/>
    <property type="match status" value="1"/>
</dbReference>
<evidence type="ECO:0000256" key="8">
    <source>
        <dbReference type="ARBA" id="ARBA00022777"/>
    </source>
</evidence>
<dbReference type="InterPro" id="IPR011055">
    <property type="entry name" value="Dup_hybrid_motif"/>
</dbReference>
<dbReference type="InterPro" id="IPR013013">
    <property type="entry name" value="PTS_EIIC_1"/>
</dbReference>
<dbReference type="GO" id="GO:0009401">
    <property type="term" value="P:phosphoenolpyruvate-dependent sugar phosphotransferase system"/>
    <property type="evidence" value="ECO:0007669"/>
    <property type="project" value="UniProtKB-KW"/>
</dbReference>
<evidence type="ECO:0000256" key="11">
    <source>
        <dbReference type="ARBA" id="ARBA00044053"/>
    </source>
</evidence>
<protein>
    <recommendedName>
        <fullName evidence="14">PTS system sucrose-specific EIIBCA component</fullName>
        <ecNumber evidence="11">2.7.1.211</ecNumber>
    </recommendedName>
    <alternativeName>
        <fullName evidence="15">EIIBCA-Scr</fullName>
    </alternativeName>
</protein>
<dbReference type="NCBIfam" id="TIGR01995">
    <property type="entry name" value="PTS-II-ABC-beta"/>
    <property type="match status" value="1"/>
</dbReference>
<feature type="transmembrane region" description="Helical" evidence="17">
    <location>
        <begin position="175"/>
        <end position="196"/>
    </location>
</feature>
<keyword evidence="2" id="KW-0813">Transport</keyword>
<evidence type="ECO:0000256" key="1">
    <source>
        <dbReference type="ARBA" id="ARBA00004651"/>
    </source>
</evidence>
<evidence type="ECO:0000256" key="4">
    <source>
        <dbReference type="ARBA" id="ARBA00022597"/>
    </source>
</evidence>
<dbReference type="InterPro" id="IPR011297">
    <property type="entry name" value="PTS_IIABC_b_glu"/>
</dbReference>
<dbReference type="OrthoDB" id="9769191at2"/>
<dbReference type="InterPro" id="IPR018113">
    <property type="entry name" value="PTrfase_EIIB_Cys"/>
</dbReference>
<dbReference type="NCBIfam" id="TIGR00830">
    <property type="entry name" value="PTBA"/>
    <property type="match status" value="1"/>
</dbReference>
<feature type="domain" description="PTS EIIB type-1" evidence="19">
    <location>
        <begin position="4"/>
        <end position="86"/>
    </location>
</feature>
<dbReference type="PANTHER" id="PTHR30175">
    <property type="entry name" value="PHOSPHOTRANSFERASE SYSTEM TRANSPORT PROTEIN"/>
    <property type="match status" value="1"/>
</dbReference>
<dbReference type="GO" id="GO:0090589">
    <property type="term" value="F:protein-phosphocysteine-trehalose phosphotransferase system transporter activity"/>
    <property type="evidence" value="ECO:0007669"/>
    <property type="project" value="TreeGrafter"/>
</dbReference>
<dbReference type="PROSITE" id="PS01035">
    <property type="entry name" value="PTS_EIIB_TYPE_1_CYS"/>
    <property type="match status" value="1"/>
</dbReference>
<dbReference type="InterPro" id="IPR003352">
    <property type="entry name" value="PTS_EIIC"/>
</dbReference>
<keyword evidence="22" id="KW-1185">Reference proteome</keyword>
<feature type="domain" description="PTS EIIC type-1" evidence="20">
    <location>
        <begin position="106"/>
        <end position="475"/>
    </location>
</feature>
<evidence type="ECO:0000256" key="7">
    <source>
        <dbReference type="ARBA" id="ARBA00022692"/>
    </source>
</evidence>
<dbReference type="AlphaFoldDB" id="A0A3R6VAC3"/>
<keyword evidence="10 17" id="KW-0472">Membrane</keyword>
<dbReference type="Gene3D" id="2.70.70.10">
    <property type="entry name" value="Glucose Permease (Domain IIA)"/>
    <property type="match status" value="1"/>
</dbReference>
<feature type="transmembrane region" description="Helical" evidence="17">
    <location>
        <begin position="104"/>
        <end position="125"/>
    </location>
</feature>
<name>A0A3R6VAC3_9LACO</name>
<feature type="transmembrane region" description="Helical" evidence="17">
    <location>
        <begin position="442"/>
        <end position="463"/>
    </location>
</feature>
<dbReference type="PROSITE" id="PS00371">
    <property type="entry name" value="PTS_EIIA_TYPE_1_HIS"/>
    <property type="match status" value="1"/>
</dbReference>
<feature type="transmembrane region" description="Helical" evidence="17">
    <location>
        <begin position="216"/>
        <end position="239"/>
    </location>
</feature>
<keyword evidence="8" id="KW-0418">Kinase</keyword>
<proteinExistence type="predicted"/>
<reference evidence="21 22" key="1">
    <citation type="submission" date="2018-07" db="EMBL/GenBank/DDBJ databases">
        <title>Genome sequences of six Lactobacillus spp. isolated from bumble bee guts.</title>
        <authorList>
            <person name="Motta E.V.S."/>
            <person name="Moran N.A."/>
        </authorList>
    </citation>
    <scope>NUCLEOTIDE SEQUENCE [LARGE SCALE GENOMIC DNA]</scope>
    <source>
        <strain evidence="21 22">BI-1.1</strain>
    </source>
</reference>
<feature type="transmembrane region" description="Helical" evidence="17">
    <location>
        <begin position="145"/>
        <end position="168"/>
    </location>
</feature>
<evidence type="ECO:0000256" key="17">
    <source>
        <dbReference type="SAM" id="Phobius"/>
    </source>
</evidence>
<feature type="transmembrane region" description="Helical" evidence="17">
    <location>
        <begin position="259"/>
        <end position="277"/>
    </location>
</feature>
<evidence type="ECO:0000259" key="18">
    <source>
        <dbReference type="PROSITE" id="PS51093"/>
    </source>
</evidence>
<gene>
    <name evidence="21" type="ORF">DS831_04035</name>
</gene>
<dbReference type="GO" id="GO:0005886">
    <property type="term" value="C:plasma membrane"/>
    <property type="evidence" value="ECO:0007669"/>
    <property type="project" value="UniProtKB-SubCell"/>
</dbReference>
<evidence type="ECO:0000256" key="12">
    <source>
        <dbReference type="ARBA" id="ARBA00045139"/>
    </source>
</evidence>
<evidence type="ECO:0000256" key="14">
    <source>
        <dbReference type="ARBA" id="ARBA00074554"/>
    </source>
</evidence>
<dbReference type="CDD" id="cd00212">
    <property type="entry name" value="PTS_IIB_glc"/>
    <property type="match status" value="1"/>
</dbReference>
<dbReference type="Pfam" id="PF00367">
    <property type="entry name" value="PTS_EIIB"/>
    <property type="match status" value="1"/>
</dbReference>
<dbReference type="Pfam" id="PF02378">
    <property type="entry name" value="PTS_EIIC"/>
    <property type="match status" value="1"/>
</dbReference>
<evidence type="ECO:0000313" key="22">
    <source>
        <dbReference type="Proteomes" id="UP000284109"/>
    </source>
</evidence>
<dbReference type="InterPro" id="IPR050558">
    <property type="entry name" value="PTS_Sugar-Specific_Components"/>
</dbReference>
<dbReference type="PANTHER" id="PTHR30175:SF1">
    <property type="entry name" value="PTS SYSTEM ARBUTIN-, CELLOBIOSE-, AND SALICIN-SPECIFIC EIIBC COMPONENT-RELATED"/>
    <property type="match status" value="1"/>
</dbReference>
<evidence type="ECO:0000256" key="13">
    <source>
        <dbReference type="ARBA" id="ARBA00048931"/>
    </source>
</evidence>
<evidence type="ECO:0000256" key="16">
    <source>
        <dbReference type="PROSITE-ProRule" id="PRU00421"/>
    </source>
</evidence>